<proteinExistence type="predicted"/>
<keyword evidence="5 6" id="KW-0472">Membrane</keyword>
<dbReference type="OMA" id="WKCQAME"/>
<dbReference type="PANTHER" id="PTHR10994:SF193">
    <property type="entry name" value="RETICULON-LIKE PROTEIN"/>
    <property type="match status" value="1"/>
</dbReference>
<feature type="non-terminal residue" evidence="9">
    <location>
        <position position="1"/>
    </location>
</feature>
<dbReference type="GO" id="GO:0009617">
    <property type="term" value="P:response to bacterium"/>
    <property type="evidence" value="ECO:0007669"/>
    <property type="project" value="InterPro"/>
</dbReference>
<dbReference type="InterPro" id="IPR003388">
    <property type="entry name" value="Reticulon"/>
</dbReference>
<reference evidence="9 10" key="1">
    <citation type="journal article" date="2021" name="Nat. Plants">
        <title>The Taxus genome provides insights into paclitaxel biosynthesis.</title>
        <authorList>
            <person name="Xiong X."/>
            <person name="Gou J."/>
            <person name="Liao Q."/>
            <person name="Li Y."/>
            <person name="Zhou Q."/>
            <person name="Bi G."/>
            <person name="Li C."/>
            <person name="Du R."/>
            <person name="Wang X."/>
            <person name="Sun T."/>
            <person name="Guo L."/>
            <person name="Liang H."/>
            <person name="Lu P."/>
            <person name="Wu Y."/>
            <person name="Zhang Z."/>
            <person name="Ro D.K."/>
            <person name="Shang Y."/>
            <person name="Huang S."/>
            <person name="Yan J."/>
        </authorList>
    </citation>
    <scope>NUCLEOTIDE SEQUENCE [LARGE SCALE GENOMIC DNA]</scope>
    <source>
        <strain evidence="9">Ta-2019</strain>
    </source>
</reference>
<keyword evidence="3 6" id="KW-0256">Endoplasmic reticulum</keyword>
<organism evidence="9 10">
    <name type="scientific">Taxus chinensis</name>
    <name type="common">Chinese yew</name>
    <name type="synonym">Taxus wallichiana var. chinensis</name>
    <dbReference type="NCBI Taxonomy" id="29808"/>
    <lineage>
        <taxon>Eukaryota</taxon>
        <taxon>Viridiplantae</taxon>
        <taxon>Streptophyta</taxon>
        <taxon>Embryophyta</taxon>
        <taxon>Tracheophyta</taxon>
        <taxon>Spermatophyta</taxon>
        <taxon>Pinopsida</taxon>
        <taxon>Pinidae</taxon>
        <taxon>Conifers II</taxon>
        <taxon>Cupressales</taxon>
        <taxon>Taxaceae</taxon>
        <taxon>Taxus</taxon>
    </lineage>
</organism>
<dbReference type="AlphaFoldDB" id="A0AA38KVM6"/>
<dbReference type="GO" id="GO:0005789">
    <property type="term" value="C:endoplasmic reticulum membrane"/>
    <property type="evidence" value="ECO:0007669"/>
    <property type="project" value="UniProtKB-SubCell"/>
</dbReference>
<evidence type="ECO:0000256" key="3">
    <source>
        <dbReference type="ARBA" id="ARBA00022824"/>
    </source>
</evidence>
<feature type="domain" description="Reticulon" evidence="8">
    <location>
        <begin position="76"/>
        <end position="246"/>
    </location>
</feature>
<feature type="transmembrane region" description="Helical" evidence="6">
    <location>
        <begin position="181"/>
        <end position="211"/>
    </location>
</feature>
<evidence type="ECO:0000259" key="8">
    <source>
        <dbReference type="PROSITE" id="PS50845"/>
    </source>
</evidence>
<dbReference type="Pfam" id="PF02453">
    <property type="entry name" value="Reticulon"/>
    <property type="match status" value="1"/>
</dbReference>
<evidence type="ECO:0000313" key="10">
    <source>
        <dbReference type="Proteomes" id="UP000824469"/>
    </source>
</evidence>
<evidence type="ECO:0000256" key="2">
    <source>
        <dbReference type="ARBA" id="ARBA00022692"/>
    </source>
</evidence>
<dbReference type="Proteomes" id="UP000824469">
    <property type="component" value="Unassembled WGS sequence"/>
</dbReference>
<comment type="caution">
    <text evidence="9">The sequence shown here is derived from an EMBL/GenBank/DDBJ whole genome shotgun (WGS) entry which is preliminary data.</text>
</comment>
<dbReference type="EMBL" id="JAHRHJ020000007">
    <property type="protein sequence ID" value="KAH9309604.1"/>
    <property type="molecule type" value="Genomic_DNA"/>
</dbReference>
<feature type="region of interest" description="Disordered" evidence="7">
    <location>
        <begin position="22"/>
        <end position="47"/>
    </location>
</feature>
<protein>
    <recommendedName>
        <fullName evidence="6">Reticulon-like protein</fullName>
    </recommendedName>
</protein>
<dbReference type="PANTHER" id="PTHR10994">
    <property type="entry name" value="RETICULON"/>
    <property type="match status" value="1"/>
</dbReference>
<evidence type="ECO:0000313" key="9">
    <source>
        <dbReference type="EMBL" id="KAH9309604.1"/>
    </source>
</evidence>
<sequence>KMSEHPEEAASFLDSVMEKIHDKLPGHDSSSSSDSDDEKSKKKSEASSVAASVTTSVNRLFGRQKPVHSLFGGGKSADVLLWRNKQVSAGVLVGATVTWLLFECIGYHLLTLICHALVLGITILFLWSKGSAFINKQPTDIPKISFSEESFQNVALALRFEINRLFAVLHDVASGKDLKKFVAVIAGLWILSWIGSCTSFLTLFYVAFVIAHTVPFLYEKYEDQVESFAEKAWIEIKKQYRMFDAK</sequence>
<dbReference type="InterPro" id="IPR045064">
    <property type="entry name" value="Reticulon-like"/>
</dbReference>
<evidence type="ECO:0000256" key="7">
    <source>
        <dbReference type="SAM" id="MobiDB-lite"/>
    </source>
</evidence>
<keyword evidence="10" id="KW-1185">Reference proteome</keyword>
<keyword evidence="2 6" id="KW-0812">Transmembrane</keyword>
<feature type="transmembrane region" description="Helical" evidence="6">
    <location>
        <begin position="105"/>
        <end position="127"/>
    </location>
</feature>
<keyword evidence="4 6" id="KW-1133">Transmembrane helix</keyword>
<evidence type="ECO:0000256" key="4">
    <source>
        <dbReference type="ARBA" id="ARBA00022989"/>
    </source>
</evidence>
<dbReference type="PROSITE" id="PS50845">
    <property type="entry name" value="RETICULON"/>
    <property type="match status" value="1"/>
</dbReference>
<accession>A0AA38KVM6</accession>
<evidence type="ECO:0000256" key="5">
    <source>
        <dbReference type="ARBA" id="ARBA00023136"/>
    </source>
</evidence>
<name>A0AA38KVM6_TAXCH</name>
<gene>
    <name evidence="9" type="ORF">KI387_037515</name>
</gene>
<evidence type="ECO:0000256" key="1">
    <source>
        <dbReference type="ARBA" id="ARBA00004477"/>
    </source>
</evidence>
<comment type="subcellular location">
    <subcellularLocation>
        <location evidence="1 6">Endoplasmic reticulum membrane</location>
        <topology evidence="1 6">Multi-pass membrane protein</topology>
    </subcellularLocation>
</comment>
<feature type="non-terminal residue" evidence="9">
    <location>
        <position position="246"/>
    </location>
</feature>
<evidence type="ECO:0000256" key="6">
    <source>
        <dbReference type="RuleBase" id="RU363132"/>
    </source>
</evidence>